<evidence type="ECO:0000313" key="4">
    <source>
        <dbReference type="Proteomes" id="UP000198636"/>
    </source>
</evidence>
<dbReference type="PANTHER" id="PTHR33393">
    <property type="entry name" value="POLYGLUTAMINE SYNTHESIS ACCESSORY PROTEIN RV0574C-RELATED"/>
    <property type="match status" value="1"/>
</dbReference>
<evidence type="ECO:0000256" key="1">
    <source>
        <dbReference type="ARBA" id="ARBA00005662"/>
    </source>
</evidence>
<organism evidence="3 4">
    <name type="scientific">Alkaliphilus peptidifermentans DSM 18978</name>
    <dbReference type="NCBI Taxonomy" id="1120976"/>
    <lineage>
        <taxon>Bacteria</taxon>
        <taxon>Bacillati</taxon>
        <taxon>Bacillota</taxon>
        <taxon>Clostridia</taxon>
        <taxon>Peptostreptococcales</taxon>
        <taxon>Natronincolaceae</taxon>
        <taxon>Alkaliphilus</taxon>
    </lineage>
</organism>
<protein>
    <submittedName>
        <fullName evidence="3">Poly-gamma-glutamate synthesis protein (Capsule biosynthesis protein)</fullName>
    </submittedName>
</protein>
<dbReference type="InterPro" id="IPR029052">
    <property type="entry name" value="Metallo-depent_PP-like"/>
</dbReference>
<dbReference type="InterPro" id="IPR052169">
    <property type="entry name" value="CW_Biosynth-Accessory"/>
</dbReference>
<keyword evidence="4" id="KW-1185">Reference proteome</keyword>
<dbReference type="SUPFAM" id="SSF56300">
    <property type="entry name" value="Metallo-dependent phosphatases"/>
    <property type="match status" value="1"/>
</dbReference>
<dbReference type="EMBL" id="FMUS01000012">
    <property type="protein sequence ID" value="SCY64526.1"/>
    <property type="molecule type" value="Genomic_DNA"/>
</dbReference>
<reference evidence="3 4" key="1">
    <citation type="submission" date="2016-10" db="EMBL/GenBank/DDBJ databases">
        <authorList>
            <person name="de Groot N.N."/>
        </authorList>
    </citation>
    <scope>NUCLEOTIDE SEQUENCE [LARGE SCALE GENOMIC DNA]</scope>
    <source>
        <strain evidence="3 4">DSM 18978</strain>
    </source>
</reference>
<dbReference type="CDD" id="cd07381">
    <property type="entry name" value="MPP_CapA"/>
    <property type="match status" value="1"/>
</dbReference>
<dbReference type="Gene3D" id="3.60.21.10">
    <property type="match status" value="1"/>
</dbReference>
<sequence>MRRLILFIMVLCLSLTFISCQLKHENTALPIETMLEENPEKNGIEIPVVKPQFVDISISAVGDIMVHSPQLTAQYFGDEYNFDNNFKYIKPYLQSTDLMLGNLETTFGGSDRGYSGYPLFNSPDALATALKEAGFHALATANNHSFDTGRAGILRTIEVLRQENLMPFGTRLNEEEESFIIMEVKGINVGLTSFTYETPRLGNYKAINSIRIPTDTEALIDSFSYEFLEDDLLVMKDRVDKMKDKGAEVLIFCLHWGNEYHQKPSSYQKRIAQELADYGVNIIFGSHPHVLQPIEIISSTDNMNQTLVAYSLGNFISNQRYEYLNNRYTEDGMIVNVTLRKDLINDNIEFSEITFVPTWVHKYRKEGRSVYEIIPLYDALENKEEYNLISSDSIWRAENSKNNTIGLIENKSIGVVSKLSMSMQGRYDYWYQYKLD</sequence>
<evidence type="ECO:0000259" key="2">
    <source>
        <dbReference type="SMART" id="SM00854"/>
    </source>
</evidence>
<dbReference type="RefSeq" id="WP_091543000.1">
    <property type="nucleotide sequence ID" value="NZ_FMUS01000012.1"/>
</dbReference>
<dbReference type="PANTHER" id="PTHR33393:SF12">
    <property type="entry name" value="CAPSULE BIOSYNTHESIS PROTEIN CAPA"/>
    <property type="match status" value="1"/>
</dbReference>
<accession>A0A1G5HL91</accession>
<gene>
    <name evidence="3" type="ORF">SAMN03080606_02032</name>
</gene>
<comment type="similarity">
    <text evidence="1">Belongs to the CapA family.</text>
</comment>
<dbReference type="SMART" id="SM00854">
    <property type="entry name" value="PGA_cap"/>
    <property type="match status" value="1"/>
</dbReference>
<proteinExistence type="inferred from homology"/>
<dbReference type="OrthoDB" id="9810906at2"/>
<dbReference type="AlphaFoldDB" id="A0A1G5HL91"/>
<dbReference type="Proteomes" id="UP000198636">
    <property type="component" value="Unassembled WGS sequence"/>
</dbReference>
<dbReference type="InterPro" id="IPR019079">
    <property type="entry name" value="Capsule_synth_CapA"/>
</dbReference>
<evidence type="ECO:0000313" key="3">
    <source>
        <dbReference type="EMBL" id="SCY64526.1"/>
    </source>
</evidence>
<feature type="domain" description="Capsule synthesis protein CapA" evidence="2">
    <location>
        <begin position="57"/>
        <end position="319"/>
    </location>
</feature>
<dbReference type="PROSITE" id="PS51257">
    <property type="entry name" value="PROKAR_LIPOPROTEIN"/>
    <property type="match status" value="1"/>
</dbReference>
<dbReference type="Pfam" id="PF09587">
    <property type="entry name" value="PGA_cap"/>
    <property type="match status" value="1"/>
</dbReference>
<name>A0A1G5HL91_9FIRM</name>
<dbReference type="STRING" id="1120976.SAMN03080606_02032"/>